<dbReference type="PANTHER" id="PTHR11986">
    <property type="entry name" value="AMINOTRANSFERASE CLASS III"/>
    <property type="match status" value="1"/>
</dbReference>
<dbReference type="InterPro" id="IPR015421">
    <property type="entry name" value="PyrdxlP-dep_Trfase_major"/>
</dbReference>
<evidence type="ECO:0000256" key="8">
    <source>
        <dbReference type="ARBA" id="ARBA00022679"/>
    </source>
</evidence>
<dbReference type="Gene3D" id="3.40.640.10">
    <property type="entry name" value="Type I PLP-dependent aspartate aminotransferase-like (Major domain)"/>
    <property type="match status" value="1"/>
</dbReference>
<dbReference type="GeneID" id="93711150"/>
<dbReference type="RefSeq" id="WP_139210337.1">
    <property type="nucleotide sequence ID" value="NZ_FOXX01000005.1"/>
</dbReference>
<comment type="catalytic activity">
    <reaction evidence="11">
        <text>a 2-oxocarboxylate + L-ornithine = L-glutamate 5-semialdehyde + an L-alpha-amino acid</text>
        <dbReference type="Rhea" id="RHEA:13877"/>
        <dbReference type="ChEBI" id="CHEBI:35179"/>
        <dbReference type="ChEBI" id="CHEBI:46911"/>
        <dbReference type="ChEBI" id="CHEBI:58066"/>
        <dbReference type="ChEBI" id="CHEBI:59869"/>
        <dbReference type="EC" id="2.6.1.13"/>
    </reaction>
</comment>
<evidence type="ECO:0000313" key="12">
    <source>
        <dbReference type="EMBL" id="SFQ63461.1"/>
    </source>
</evidence>
<comment type="similarity">
    <text evidence="11">Belongs to the class-III pyridoxal-phosphate-dependent aminotransferase family. OAT subfamily.</text>
</comment>
<dbReference type="InterPro" id="IPR010164">
    <property type="entry name" value="Orn_aminotrans"/>
</dbReference>
<gene>
    <name evidence="11" type="primary">rocD</name>
    <name evidence="12" type="ORF">SAMN02745910_02502</name>
</gene>
<dbReference type="InterPro" id="IPR005814">
    <property type="entry name" value="Aminotrans_3"/>
</dbReference>
<reference evidence="12 13" key="1">
    <citation type="submission" date="2016-10" db="EMBL/GenBank/DDBJ databases">
        <authorList>
            <person name="Varghese N."/>
            <person name="Submissions S."/>
        </authorList>
    </citation>
    <scope>NUCLEOTIDE SEQUENCE [LARGE SCALE GENOMIC DNA]</scope>
    <source>
        <strain evidence="12 13">DSM 13796</strain>
    </source>
</reference>
<comment type="function">
    <text evidence="11">Catalyzes the interconversion of ornithine to glutamate semialdehyde.</text>
</comment>
<dbReference type="NCBIfam" id="TIGR01885">
    <property type="entry name" value="Orn_aminotrans"/>
    <property type="match status" value="1"/>
</dbReference>
<dbReference type="InterPro" id="IPR049704">
    <property type="entry name" value="Aminotrans_3_PPA_site"/>
</dbReference>
<evidence type="ECO:0000256" key="11">
    <source>
        <dbReference type="HAMAP-Rule" id="MF_01689"/>
    </source>
</evidence>
<dbReference type="Proteomes" id="UP000182762">
    <property type="component" value="Unassembled WGS sequence"/>
</dbReference>
<comment type="pathway">
    <text evidence="2 11">Amino-acid biosynthesis; L-proline biosynthesis; L-glutamate 5-semialdehyde from L-ornithine: step 1/1.</text>
</comment>
<evidence type="ECO:0000256" key="10">
    <source>
        <dbReference type="ARBA" id="ARBA00030587"/>
    </source>
</evidence>
<keyword evidence="9 11" id="KW-0663">Pyridoxal phosphate</keyword>
<keyword evidence="4 11" id="KW-0963">Cytoplasm</keyword>
<organism evidence="12 13">
    <name type="scientific">Priestia endophytica DSM 13796</name>
    <dbReference type="NCBI Taxonomy" id="1121089"/>
    <lineage>
        <taxon>Bacteria</taxon>
        <taxon>Bacillati</taxon>
        <taxon>Bacillota</taxon>
        <taxon>Bacilli</taxon>
        <taxon>Bacillales</taxon>
        <taxon>Bacillaceae</taxon>
        <taxon>Priestia</taxon>
    </lineage>
</organism>
<dbReference type="SUPFAM" id="SSF53383">
    <property type="entry name" value="PLP-dependent transferases"/>
    <property type="match status" value="1"/>
</dbReference>
<evidence type="ECO:0000256" key="2">
    <source>
        <dbReference type="ARBA" id="ARBA00004998"/>
    </source>
</evidence>
<dbReference type="NCBIfam" id="NF003145">
    <property type="entry name" value="PRK04073.1"/>
    <property type="match status" value="1"/>
</dbReference>
<dbReference type="PANTHER" id="PTHR11986:SF18">
    <property type="entry name" value="ORNITHINE AMINOTRANSFERASE, MITOCHONDRIAL"/>
    <property type="match status" value="1"/>
</dbReference>
<keyword evidence="7 11" id="KW-0641">Proline biosynthesis</keyword>
<keyword evidence="5 11" id="KW-0032">Aminotransferase</keyword>
<evidence type="ECO:0000256" key="3">
    <source>
        <dbReference type="ARBA" id="ARBA00012924"/>
    </source>
</evidence>
<keyword evidence="8 11" id="KW-0808">Transferase</keyword>
<evidence type="ECO:0000256" key="4">
    <source>
        <dbReference type="ARBA" id="ARBA00022490"/>
    </source>
</evidence>
<evidence type="ECO:0000256" key="1">
    <source>
        <dbReference type="ARBA" id="ARBA00001933"/>
    </source>
</evidence>
<dbReference type="EC" id="2.6.1.13" evidence="3 11"/>
<dbReference type="Pfam" id="PF00202">
    <property type="entry name" value="Aminotran_3"/>
    <property type="match status" value="1"/>
</dbReference>
<keyword evidence="6 11" id="KW-0028">Amino-acid biosynthesis</keyword>
<evidence type="ECO:0000256" key="9">
    <source>
        <dbReference type="ARBA" id="ARBA00022898"/>
    </source>
</evidence>
<dbReference type="InterPro" id="IPR015422">
    <property type="entry name" value="PyrdxlP-dep_Trfase_small"/>
</dbReference>
<evidence type="ECO:0000256" key="7">
    <source>
        <dbReference type="ARBA" id="ARBA00022650"/>
    </source>
</evidence>
<dbReference type="HAMAP" id="MF_01689">
    <property type="entry name" value="Ornith_aminotrans_3"/>
    <property type="match status" value="1"/>
</dbReference>
<name>A0A1I6A423_9BACI</name>
<dbReference type="InterPro" id="IPR034757">
    <property type="entry name" value="Ornith_aminotrans_bact"/>
</dbReference>
<feature type="modified residue" description="N6-(pyridoxal phosphate)lysine" evidence="11">
    <location>
        <position position="256"/>
    </location>
</feature>
<dbReference type="Gene3D" id="3.90.1150.10">
    <property type="entry name" value="Aspartate Aminotransferase, domain 1"/>
    <property type="match status" value="1"/>
</dbReference>
<comment type="caution">
    <text evidence="12">The sequence shown here is derived from an EMBL/GenBank/DDBJ whole genome shotgun (WGS) entry which is preliminary data.</text>
</comment>
<dbReference type="PROSITE" id="PS00600">
    <property type="entry name" value="AA_TRANSFER_CLASS_3"/>
    <property type="match status" value="1"/>
</dbReference>
<evidence type="ECO:0000313" key="13">
    <source>
        <dbReference type="Proteomes" id="UP000182762"/>
    </source>
</evidence>
<dbReference type="PIRSF" id="PIRSF000521">
    <property type="entry name" value="Transaminase_4ab_Lys_Orn"/>
    <property type="match status" value="1"/>
</dbReference>
<sequence length="397" mass="43907">MKITSEKVINQTEKFGANNYHPLPIVISKAEGVWVEDPEGNRYMDMLSAYSAVNQGHRHPKIIEALKKQADRVTLTSRAFHNDQLGPWYERMCAVTNKDMILPMNTGAEAVETAVKAVRRWGYEKKGIEENKAEIIACYDNFHGRTMTAVSLSSEEEYKRGFGPMLPGIKLVPYGDLKALKEAITPNTVAFLMEPIQGEAGINVPPQGFLKEAAALCKEQNVLFVADEIQVGLGRTGKMFACDWEDIEPDVLILGKALGGGVFPISCVAANKEILGVFNPGSHGSTFGGNPLACAVSLASLDVIQDENLVEKSFDLGNYFKEQLEKIQSSIVKEVRGKGLFIGVELHEKARPYCEKLKAEGLLCKETHDTVIRFAPPLIIEQEDLNWAIDKIKKILQ</sequence>
<dbReference type="InterPro" id="IPR050103">
    <property type="entry name" value="Class-III_PLP-dep_AT"/>
</dbReference>
<accession>A0A1I6A423</accession>
<evidence type="ECO:0000256" key="6">
    <source>
        <dbReference type="ARBA" id="ARBA00022605"/>
    </source>
</evidence>
<evidence type="ECO:0000256" key="5">
    <source>
        <dbReference type="ARBA" id="ARBA00022576"/>
    </source>
</evidence>
<comment type="subcellular location">
    <subcellularLocation>
        <location evidence="11">Cytoplasm</location>
    </subcellularLocation>
</comment>
<keyword evidence="13" id="KW-1185">Reference proteome</keyword>
<proteinExistence type="inferred from homology"/>
<dbReference type="EMBL" id="FOXX01000005">
    <property type="protein sequence ID" value="SFQ63461.1"/>
    <property type="molecule type" value="Genomic_DNA"/>
</dbReference>
<dbReference type="CDD" id="cd00610">
    <property type="entry name" value="OAT_like"/>
    <property type="match status" value="1"/>
</dbReference>
<protein>
    <recommendedName>
        <fullName evidence="3 11">Ornithine aminotransferase</fullName>
        <shortName evidence="11">OAT</shortName>
        <ecNumber evidence="3 11">2.6.1.13</ecNumber>
    </recommendedName>
    <alternativeName>
        <fullName evidence="10 11">Ornithine--oxo-acid aminotransferase</fullName>
    </alternativeName>
</protein>
<dbReference type="InterPro" id="IPR015424">
    <property type="entry name" value="PyrdxlP-dep_Trfase"/>
</dbReference>
<comment type="cofactor">
    <cofactor evidence="1 11">
        <name>pyridoxal 5'-phosphate</name>
        <dbReference type="ChEBI" id="CHEBI:597326"/>
    </cofactor>
</comment>